<sequence>MEISPHTTEGQFFVILVIVVVVTVIPKQVTKLMELSAQQHDYMHSYTLHRRSIHNGGHVIVTGHVRLENASAFLKEFYRPRQGRVNVDVVFLADKLPSKRLQELLLNVRYRRRTTYLKGTLLHDRDAKRARIAQAGAVFILANKRDSGQCEAIDALSVLQALAIDKFRFRKDMEQQLVGANDGIERPEPRSIRCFIEILSLKHARGLRTITGVEVALNTSQLRTAIVARNVVCPGATALLLNLIYSPIERHLSKGRRSRTPWVTEYTQGLQNLLFPVVLPANFDGLLFEDAAEQLYLRFHVMLIALYDRSAKFHGEKSI</sequence>
<dbReference type="Pfam" id="PF03493">
    <property type="entry name" value="BK_channel_a"/>
    <property type="match status" value="1"/>
</dbReference>
<dbReference type="GO" id="GO:0016020">
    <property type="term" value="C:membrane"/>
    <property type="evidence" value="ECO:0007669"/>
    <property type="project" value="UniProtKB-SubCell"/>
</dbReference>
<name>A0ABD3FF37_9STRA</name>
<feature type="transmembrane region" description="Helical" evidence="11">
    <location>
        <begin position="12"/>
        <end position="29"/>
    </location>
</feature>
<feature type="domain" description="Calcium-activated potassium channel BK alpha subunit" evidence="12">
    <location>
        <begin position="220"/>
        <end position="306"/>
    </location>
</feature>
<feature type="domain" description="RCK N-terminal" evidence="13">
    <location>
        <begin position="57"/>
        <end position="168"/>
    </location>
</feature>
<dbReference type="EMBL" id="JBIMZQ010000022">
    <property type="protein sequence ID" value="KAL3665007.1"/>
    <property type="molecule type" value="Genomic_DNA"/>
</dbReference>
<evidence type="ECO:0000259" key="13">
    <source>
        <dbReference type="Pfam" id="PF22614"/>
    </source>
</evidence>
<dbReference type="AlphaFoldDB" id="A0ABD3FF37"/>
<evidence type="ECO:0000256" key="8">
    <source>
        <dbReference type="ARBA" id="ARBA00023065"/>
    </source>
</evidence>
<evidence type="ECO:0000313" key="14">
    <source>
        <dbReference type="EMBL" id="KAL3665007.1"/>
    </source>
</evidence>
<keyword evidence="7 11" id="KW-1133">Transmembrane helix</keyword>
<dbReference type="Gene3D" id="3.40.50.720">
    <property type="entry name" value="NAD(P)-binding Rossmann-like Domain"/>
    <property type="match status" value="1"/>
</dbReference>
<evidence type="ECO:0000256" key="1">
    <source>
        <dbReference type="ARBA" id="ARBA00004141"/>
    </source>
</evidence>
<dbReference type="InterPro" id="IPR003148">
    <property type="entry name" value="RCK_N"/>
</dbReference>
<keyword evidence="15" id="KW-1185">Reference proteome</keyword>
<comment type="caution">
    <text evidence="14">The sequence shown here is derived from an EMBL/GenBank/DDBJ whole genome shotgun (WGS) entry which is preliminary data.</text>
</comment>
<dbReference type="Pfam" id="PF22614">
    <property type="entry name" value="Slo-like_RCK"/>
    <property type="match status" value="1"/>
</dbReference>
<keyword evidence="3" id="KW-0633">Potassium transport</keyword>
<evidence type="ECO:0000256" key="10">
    <source>
        <dbReference type="ARBA" id="ARBA00023303"/>
    </source>
</evidence>
<evidence type="ECO:0000313" key="15">
    <source>
        <dbReference type="Proteomes" id="UP001632037"/>
    </source>
</evidence>
<gene>
    <name evidence="14" type="ORF">V7S43_010182</name>
</gene>
<evidence type="ECO:0000256" key="2">
    <source>
        <dbReference type="ARBA" id="ARBA00022448"/>
    </source>
</evidence>
<organism evidence="14 15">
    <name type="scientific">Phytophthora oleae</name>
    <dbReference type="NCBI Taxonomy" id="2107226"/>
    <lineage>
        <taxon>Eukaryota</taxon>
        <taxon>Sar</taxon>
        <taxon>Stramenopiles</taxon>
        <taxon>Oomycota</taxon>
        <taxon>Peronosporomycetes</taxon>
        <taxon>Peronosporales</taxon>
        <taxon>Peronosporaceae</taxon>
        <taxon>Phytophthora</taxon>
    </lineage>
</organism>
<evidence type="ECO:0000256" key="7">
    <source>
        <dbReference type="ARBA" id="ARBA00022989"/>
    </source>
</evidence>
<keyword evidence="9 11" id="KW-0472">Membrane</keyword>
<keyword evidence="4 11" id="KW-0812">Transmembrane</keyword>
<evidence type="ECO:0000256" key="3">
    <source>
        <dbReference type="ARBA" id="ARBA00022538"/>
    </source>
</evidence>
<dbReference type="InterPro" id="IPR047871">
    <property type="entry name" value="K_chnl_Slo-like"/>
</dbReference>
<evidence type="ECO:0000256" key="4">
    <source>
        <dbReference type="ARBA" id="ARBA00022692"/>
    </source>
</evidence>
<proteinExistence type="predicted"/>
<evidence type="ECO:0000256" key="5">
    <source>
        <dbReference type="ARBA" id="ARBA00022826"/>
    </source>
</evidence>
<dbReference type="PANTHER" id="PTHR10027">
    <property type="entry name" value="CALCIUM-ACTIVATED POTASSIUM CHANNEL ALPHA CHAIN"/>
    <property type="match status" value="1"/>
</dbReference>
<accession>A0ABD3FF37</accession>
<comment type="subcellular location">
    <subcellularLocation>
        <location evidence="1">Membrane</location>
        <topology evidence="1">Multi-pass membrane protein</topology>
    </subcellularLocation>
</comment>
<dbReference type="InterPro" id="IPR003929">
    <property type="entry name" value="K_chnl_BK_asu"/>
</dbReference>
<evidence type="ECO:0000256" key="6">
    <source>
        <dbReference type="ARBA" id="ARBA00022958"/>
    </source>
</evidence>
<keyword evidence="8" id="KW-0406">Ion transport</keyword>
<keyword evidence="6" id="KW-0630">Potassium</keyword>
<keyword evidence="10" id="KW-0407">Ion channel</keyword>
<evidence type="ECO:0000256" key="9">
    <source>
        <dbReference type="ARBA" id="ARBA00023136"/>
    </source>
</evidence>
<protein>
    <submittedName>
        <fullName evidence="14">Uncharacterized protein</fullName>
    </submittedName>
</protein>
<evidence type="ECO:0000256" key="11">
    <source>
        <dbReference type="SAM" id="Phobius"/>
    </source>
</evidence>
<evidence type="ECO:0000259" key="12">
    <source>
        <dbReference type="Pfam" id="PF03493"/>
    </source>
</evidence>
<keyword evidence="5" id="KW-0631">Potassium channel</keyword>
<keyword evidence="2" id="KW-0813">Transport</keyword>
<dbReference type="Proteomes" id="UP001632037">
    <property type="component" value="Unassembled WGS sequence"/>
</dbReference>
<dbReference type="PANTHER" id="PTHR10027:SF10">
    <property type="entry name" value="SLOWPOKE 2, ISOFORM D"/>
    <property type="match status" value="1"/>
</dbReference>
<dbReference type="GO" id="GO:0005267">
    <property type="term" value="F:potassium channel activity"/>
    <property type="evidence" value="ECO:0007669"/>
    <property type="project" value="UniProtKB-KW"/>
</dbReference>
<reference evidence="14 15" key="1">
    <citation type="submission" date="2024-09" db="EMBL/GenBank/DDBJ databases">
        <title>Genome sequencing and assembly of Phytophthora oleae, isolate VK10A, causative agent of rot of olive drupes.</title>
        <authorList>
            <person name="Conti Taguali S."/>
            <person name="Riolo M."/>
            <person name="La Spada F."/>
            <person name="Cacciola S.O."/>
            <person name="Dionisio G."/>
        </authorList>
    </citation>
    <scope>NUCLEOTIDE SEQUENCE [LARGE SCALE GENOMIC DNA]</scope>
    <source>
        <strain evidence="14 15">VK10A</strain>
    </source>
</reference>